<comment type="similarity">
    <text evidence="1">Belongs to the UPF0213 family.</text>
</comment>
<name>A0A7X2NGC5_9FIRM</name>
<dbReference type="PANTHER" id="PTHR34477:SF1">
    <property type="entry name" value="UPF0213 PROTEIN YHBQ"/>
    <property type="match status" value="1"/>
</dbReference>
<proteinExistence type="inferred from homology"/>
<feature type="domain" description="GIY-YIG" evidence="2">
    <location>
        <begin position="1"/>
        <end position="78"/>
    </location>
</feature>
<dbReference type="SUPFAM" id="SSF82771">
    <property type="entry name" value="GIY-YIG endonuclease"/>
    <property type="match status" value="1"/>
</dbReference>
<evidence type="ECO:0000256" key="1">
    <source>
        <dbReference type="ARBA" id="ARBA00007435"/>
    </source>
</evidence>
<dbReference type="Pfam" id="PF01541">
    <property type="entry name" value="GIY-YIG"/>
    <property type="match status" value="1"/>
</dbReference>
<dbReference type="EMBL" id="VUMO01000006">
    <property type="protein sequence ID" value="MSS19926.1"/>
    <property type="molecule type" value="Genomic_DNA"/>
</dbReference>
<dbReference type="InterPro" id="IPR000305">
    <property type="entry name" value="GIY-YIG_endonuc"/>
</dbReference>
<evidence type="ECO:0000313" key="3">
    <source>
        <dbReference type="EMBL" id="MSS19926.1"/>
    </source>
</evidence>
<dbReference type="CDD" id="cd10456">
    <property type="entry name" value="GIY-YIG_UPF0213"/>
    <property type="match status" value="1"/>
</dbReference>
<sequence length="93" mass="11297">MQYYTYILTCSDGTFYTGYTNNLEKRINTHNRGRGSKYTRSRRPVQLSYYKVFETKHDAMSWEAIIKNQMNHNQKQELIEKNKVDYYNETNHQ</sequence>
<dbReference type="PROSITE" id="PS50164">
    <property type="entry name" value="GIY_YIG"/>
    <property type="match status" value="1"/>
</dbReference>
<reference evidence="3 4" key="1">
    <citation type="submission" date="2019-08" db="EMBL/GenBank/DDBJ databases">
        <title>In-depth cultivation of the pig gut microbiome towards novel bacterial diversity and tailored functional studies.</title>
        <authorList>
            <person name="Wylensek D."/>
            <person name="Hitch T.C.A."/>
            <person name="Clavel T."/>
        </authorList>
    </citation>
    <scope>NUCLEOTIDE SEQUENCE [LARGE SCALE GENOMIC DNA]</scope>
    <source>
        <strain evidence="3 4">RF-744-FAT-4</strain>
    </source>
</reference>
<dbReference type="InterPro" id="IPR035901">
    <property type="entry name" value="GIY-YIG_endonuc_sf"/>
</dbReference>
<organism evidence="3 4">
    <name type="scientific">Pseudoramibacter porci</name>
    <dbReference type="NCBI Taxonomy" id="2606631"/>
    <lineage>
        <taxon>Bacteria</taxon>
        <taxon>Bacillati</taxon>
        <taxon>Bacillota</taxon>
        <taxon>Clostridia</taxon>
        <taxon>Eubacteriales</taxon>
        <taxon>Eubacteriaceae</taxon>
        <taxon>Pseudoramibacter</taxon>
    </lineage>
</organism>
<dbReference type="RefSeq" id="WP_154576304.1">
    <property type="nucleotide sequence ID" value="NZ_VUMO01000006.1"/>
</dbReference>
<protein>
    <submittedName>
        <fullName evidence="3">GIY-YIG nuclease family protein</fullName>
    </submittedName>
</protein>
<comment type="caution">
    <text evidence="3">The sequence shown here is derived from an EMBL/GenBank/DDBJ whole genome shotgun (WGS) entry which is preliminary data.</text>
</comment>
<dbReference type="AlphaFoldDB" id="A0A7X2NGC5"/>
<accession>A0A7X2NGC5</accession>
<dbReference type="Gene3D" id="3.40.1440.10">
    <property type="entry name" value="GIY-YIG endonuclease"/>
    <property type="match status" value="1"/>
</dbReference>
<dbReference type="PANTHER" id="PTHR34477">
    <property type="entry name" value="UPF0213 PROTEIN YHBQ"/>
    <property type="match status" value="1"/>
</dbReference>
<keyword evidence="4" id="KW-1185">Reference proteome</keyword>
<evidence type="ECO:0000259" key="2">
    <source>
        <dbReference type="PROSITE" id="PS50164"/>
    </source>
</evidence>
<evidence type="ECO:0000313" key="4">
    <source>
        <dbReference type="Proteomes" id="UP000461754"/>
    </source>
</evidence>
<dbReference type="InterPro" id="IPR050190">
    <property type="entry name" value="UPF0213_domain"/>
</dbReference>
<gene>
    <name evidence="3" type="ORF">FYJ52_05890</name>
</gene>
<dbReference type="Proteomes" id="UP000461754">
    <property type="component" value="Unassembled WGS sequence"/>
</dbReference>